<evidence type="ECO:0000256" key="12">
    <source>
        <dbReference type="ARBA" id="ARBA00048968"/>
    </source>
</evidence>
<evidence type="ECO:0000256" key="11">
    <source>
        <dbReference type="ARBA" id="ARBA00047989"/>
    </source>
</evidence>
<comment type="catalytic activity">
    <reaction evidence="13">
        <text>S-methyl-5'-thioadenosine + phosphate = 5-(methylsulfanyl)-alpha-D-ribose 1-phosphate + adenine</text>
        <dbReference type="Rhea" id="RHEA:11852"/>
        <dbReference type="ChEBI" id="CHEBI:16708"/>
        <dbReference type="ChEBI" id="CHEBI:17509"/>
        <dbReference type="ChEBI" id="CHEBI:43474"/>
        <dbReference type="ChEBI" id="CHEBI:58533"/>
        <dbReference type="EC" id="2.4.2.28"/>
    </reaction>
    <physiologicalReaction direction="left-to-right" evidence="13">
        <dbReference type="Rhea" id="RHEA:11853"/>
    </physiologicalReaction>
</comment>
<gene>
    <name evidence="15" type="primary">pgeF</name>
    <name evidence="15" type="ORF">EQ812_02830</name>
</gene>
<dbReference type="InterPro" id="IPR038371">
    <property type="entry name" value="Cu_polyphenol_OxRdtase_sf"/>
</dbReference>
<evidence type="ECO:0000256" key="4">
    <source>
        <dbReference type="ARBA" id="ARBA00003215"/>
    </source>
</evidence>
<evidence type="ECO:0000256" key="1">
    <source>
        <dbReference type="ARBA" id="ARBA00000553"/>
    </source>
</evidence>
<dbReference type="GeneID" id="58089998"/>
<dbReference type="PANTHER" id="PTHR30616">
    <property type="entry name" value="UNCHARACTERIZED PROTEIN YFIH"/>
    <property type="match status" value="1"/>
</dbReference>
<keyword evidence="7" id="KW-0479">Metal-binding</keyword>
<comment type="similarity">
    <text evidence="5 14">Belongs to the purine nucleoside phosphorylase YfiH/LACC1 family.</text>
</comment>
<keyword evidence="8" id="KW-0378">Hydrolase</keyword>
<comment type="caution">
    <text evidence="15">The sequence shown here is derived from an EMBL/GenBank/DDBJ whole genome shotgun (WGS) entry which is preliminary data.</text>
</comment>
<dbReference type="NCBIfam" id="TIGR00726">
    <property type="entry name" value="peptidoglycan editing factor PgeF"/>
    <property type="match status" value="1"/>
</dbReference>
<dbReference type="Proteomes" id="UP000293637">
    <property type="component" value="Unassembled WGS sequence"/>
</dbReference>
<comment type="catalytic activity">
    <reaction evidence="1">
        <text>inosine + phosphate = alpha-D-ribose 1-phosphate + hypoxanthine</text>
        <dbReference type="Rhea" id="RHEA:27646"/>
        <dbReference type="ChEBI" id="CHEBI:17368"/>
        <dbReference type="ChEBI" id="CHEBI:17596"/>
        <dbReference type="ChEBI" id="CHEBI:43474"/>
        <dbReference type="ChEBI" id="CHEBI:57720"/>
        <dbReference type="EC" id="2.4.2.1"/>
    </reaction>
    <physiologicalReaction direction="left-to-right" evidence="1">
        <dbReference type="Rhea" id="RHEA:27647"/>
    </physiologicalReaction>
</comment>
<dbReference type="AlphaFoldDB" id="A0A4V2KVT6"/>
<comment type="function">
    <text evidence="4">Purine nucleoside enzyme that catalyzes the phosphorolysis of adenosine and inosine nucleosides, yielding D-ribose 1-phosphate and the respective free bases, adenine and hypoxanthine. Also catalyzes the phosphorolysis of S-methyl-5'-thioadenosine into adenine and S-methyl-5-thio-alpha-D-ribose 1-phosphate. Also has adenosine deaminase activity.</text>
</comment>
<dbReference type="EMBL" id="SCHB01000002">
    <property type="protein sequence ID" value="TBW72792.1"/>
    <property type="molecule type" value="Genomic_DNA"/>
</dbReference>
<protein>
    <recommendedName>
        <fullName evidence="14">Purine nucleoside phosphorylase</fullName>
    </recommendedName>
</protein>
<dbReference type="InterPro" id="IPR011324">
    <property type="entry name" value="Cytotoxic_necrot_fac-like_cat"/>
</dbReference>
<sequence length="263" mass="30055">MKDRFKKEPHLLRYEDDKLEHVTLGFTTREGGSSPYPERAFNMARYIDDAPEHVTKHQQLLAAAIDFPRAHWVFPIQTHENKVAEVTVRDQGTNIDALSHKLNGIDGLYTYDSNVLLTMCYADCVPIYFYSESHDFVGLAHAGWRGTYGQIVIEMINQIKFPLSDLQVVIGPATSNSYEINDEIKEKFETLPIDSQCYIETRGTNRHGIDLKKANALLLQSMGVPQNNIYITQYATSEDLNLFFSYRLEEGHTGRMLAFIGRK</sequence>
<evidence type="ECO:0000313" key="15">
    <source>
        <dbReference type="EMBL" id="TBW72792.1"/>
    </source>
</evidence>
<evidence type="ECO:0000256" key="5">
    <source>
        <dbReference type="ARBA" id="ARBA00007353"/>
    </source>
</evidence>
<comment type="catalytic activity">
    <reaction evidence="12">
        <text>adenosine + phosphate = alpha-D-ribose 1-phosphate + adenine</text>
        <dbReference type="Rhea" id="RHEA:27642"/>
        <dbReference type="ChEBI" id="CHEBI:16335"/>
        <dbReference type="ChEBI" id="CHEBI:16708"/>
        <dbReference type="ChEBI" id="CHEBI:43474"/>
        <dbReference type="ChEBI" id="CHEBI:57720"/>
        <dbReference type="EC" id="2.4.2.1"/>
    </reaction>
    <physiologicalReaction direction="left-to-right" evidence="12">
        <dbReference type="Rhea" id="RHEA:27643"/>
    </physiologicalReaction>
</comment>
<evidence type="ECO:0000256" key="3">
    <source>
        <dbReference type="ARBA" id="ARBA00001973"/>
    </source>
</evidence>
<keyword evidence="6" id="KW-0808">Transferase</keyword>
<dbReference type="SUPFAM" id="SSF64438">
    <property type="entry name" value="CNF1/YfiH-like putative cysteine hydrolases"/>
    <property type="match status" value="1"/>
</dbReference>
<proteinExistence type="inferred from homology"/>
<dbReference type="GO" id="GO:0005507">
    <property type="term" value="F:copper ion binding"/>
    <property type="evidence" value="ECO:0007669"/>
    <property type="project" value="TreeGrafter"/>
</dbReference>
<evidence type="ECO:0000256" key="13">
    <source>
        <dbReference type="ARBA" id="ARBA00049893"/>
    </source>
</evidence>
<name>A0A4V2KVT6_STALU</name>
<dbReference type="Gene3D" id="3.60.140.10">
    <property type="entry name" value="CNF1/YfiH-like putative cysteine hydrolases"/>
    <property type="match status" value="1"/>
</dbReference>
<organism evidence="15 16">
    <name type="scientific">Staphylococcus lugdunensis</name>
    <dbReference type="NCBI Taxonomy" id="28035"/>
    <lineage>
        <taxon>Bacteria</taxon>
        <taxon>Bacillati</taxon>
        <taxon>Bacillota</taxon>
        <taxon>Bacilli</taxon>
        <taxon>Bacillales</taxon>
        <taxon>Staphylococcaceae</taxon>
        <taxon>Staphylococcus</taxon>
    </lineage>
</organism>
<dbReference type="RefSeq" id="WP_002493082.1">
    <property type="nucleotide sequence ID" value="NZ_AP021848.1"/>
</dbReference>
<dbReference type="PANTHER" id="PTHR30616:SF2">
    <property type="entry name" value="PURINE NUCLEOSIDE PHOSPHORYLASE LACC1"/>
    <property type="match status" value="1"/>
</dbReference>
<dbReference type="GO" id="GO:0017061">
    <property type="term" value="F:S-methyl-5-thioadenosine phosphorylase activity"/>
    <property type="evidence" value="ECO:0007669"/>
    <property type="project" value="UniProtKB-EC"/>
</dbReference>
<comment type="catalytic activity">
    <reaction evidence="11">
        <text>adenosine + H2O + H(+) = inosine + NH4(+)</text>
        <dbReference type="Rhea" id="RHEA:24408"/>
        <dbReference type="ChEBI" id="CHEBI:15377"/>
        <dbReference type="ChEBI" id="CHEBI:15378"/>
        <dbReference type="ChEBI" id="CHEBI:16335"/>
        <dbReference type="ChEBI" id="CHEBI:17596"/>
        <dbReference type="ChEBI" id="CHEBI:28938"/>
        <dbReference type="EC" id="3.5.4.4"/>
    </reaction>
    <physiologicalReaction direction="left-to-right" evidence="11">
        <dbReference type="Rhea" id="RHEA:24409"/>
    </physiologicalReaction>
</comment>
<evidence type="ECO:0000256" key="7">
    <source>
        <dbReference type="ARBA" id="ARBA00022723"/>
    </source>
</evidence>
<keyword evidence="9" id="KW-0862">Zinc</keyword>
<accession>A0A4V2KVT6</accession>
<evidence type="ECO:0000256" key="8">
    <source>
        <dbReference type="ARBA" id="ARBA00022801"/>
    </source>
</evidence>
<evidence type="ECO:0000256" key="14">
    <source>
        <dbReference type="RuleBase" id="RU361274"/>
    </source>
</evidence>
<evidence type="ECO:0000256" key="2">
    <source>
        <dbReference type="ARBA" id="ARBA00001947"/>
    </source>
</evidence>
<evidence type="ECO:0000256" key="6">
    <source>
        <dbReference type="ARBA" id="ARBA00022679"/>
    </source>
</evidence>
<evidence type="ECO:0000256" key="10">
    <source>
        <dbReference type="ARBA" id="ARBA00023008"/>
    </source>
</evidence>
<comment type="cofactor">
    <cofactor evidence="2">
        <name>Zn(2+)</name>
        <dbReference type="ChEBI" id="CHEBI:29105"/>
    </cofactor>
</comment>
<dbReference type="CDD" id="cd16833">
    <property type="entry name" value="YfiH"/>
    <property type="match status" value="1"/>
</dbReference>
<reference evidence="15 16" key="1">
    <citation type="journal article" date="2019" name="Sci. Transl. Med.">
        <title>Quorum sensing between bacterial species on the skin protects against epidermal injury in atopic dermatitis.</title>
        <authorList>
            <person name="Williams M.R."/>
        </authorList>
    </citation>
    <scope>NUCLEOTIDE SEQUENCE [LARGE SCALE GENOMIC DNA]</scope>
    <source>
        <strain evidence="15 16">E7</strain>
    </source>
</reference>
<dbReference type="InterPro" id="IPR003730">
    <property type="entry name" value="Cu_polyphenol_OxRdtase"/>
</dbReference>
<comment type="cofactor">
    <cofactor evidence="3">
        <name>Cu(2+)</name>
        <dbReference type="ChEBI" id="CHEBI:29036"/>
    </cofactor>
</comment>
<keyword evidence="10" id="KW-0186">Copper</keyword>
<dbReference type="GO" id="GO:0016787">
    <property type="term" value="F:hydrolase activity"/>
    <property type="evidence" value="ECO:0007669"/>
    <property type="project" value="UniProtKB-KW"/>
</dbReference>
<dbReference type="Pfam" id="PF02578">
    <property type="entry name" value="Cu-oxidase_4"/>
    <property type="match status" value="1"/>
</dbReference>
<evidence type="ECO:0000313" key="16">
    <source>
        <dbReference type="Proteomes" id="UP000293637"/>
    </source>
</evidence>
<evidence type="ECO:0000256" key="9">
    <source>
        <dbReference type="ARBA" id="ARBA00022833"/>
    </source>
</evidence>